<evidence type="ECO:0000256" key="4">
    <source>
        <dbReference type="ARBA" id="ARBA00023125"/>
    </source>
</evidence>
<dbReference type="Pfam" id="PF14659">
    <property type="entry name" value="Phage_int_SAM_3"/>
    <property type="match status" value="1"/>
</dbReference>
<organism evidence="9 10">
    <name type="scientific">Caldinitratiruptor microaerophilus</name>
    <dbReference type="NCBI Taxonomy" id="671077"/>
    <lineage>
        <taxon>Bacteria</taxon>
        <taxon>Bacillati</taxon>
        <taxon>Bacillota</taxon>
        <taxon>Clostridia</taxon>
        <taxon>Eubacteriales</taxon>
        <taxon>Symbiobacteriaceae</taxon>
        <taxon>Caldinitratiruptor</taxon>
    </lineage>
</organism>
<dbReference type="GO" id="GO:0006310">
    <property type="term" value="P:DNA recombination"/>
    <property type="evidence" value="ECO:0007669"/>
    <property type="project" value="UniProtKB-KW"/>
</dbReference>
<dbReference type="Gene3D" id="1.10.443.10">
    <property type="entry name" value="Intergrase catalytic core"/>
    <property type="match status" value="1"/>
</dbReference>
<evidence type="ECO:0000256" key="2">
    <source>
        <dbReference type="ARBA" id="ARBA00008857"/>
    </source>
</evidence>
<dbReference type="RefSeq" id="WP_264842908.1">
    <property type="nucleotide sequence ID" value="NZ_AP025628.1"/>
</dbReference>
<reference evidence="9" key="1">
    <citation type="submission" date="2022-03" db="EMBL/GenBank/DDBJ databases">
        <title>Complete genome sequence of Caldinitratiruptor microaerophilus.</title>
        <authorList>
            <person name="Mukaiyama R."/>
            <person name="Nishiyama T."/>
            <person name="Ueda K."/>
        </authorList>
    </citation>
    <scope>NUCLEOTIDE SEQUENCE</scope>
    <source>
        <strain evidence="9">JCM 16183</strain>
    </source>
</reference>
<dbReference type="AlphaFoldDB" id="A0AA35CPB4"/>
<protein>
    <submittedName>
        <fullName evidence="9">Site-specific integrase</fullName>
    </submittedName>
</protein>
<dbReference type="GO" id="GO:0003677">
    <property type="term" value="F:DNA binding"/>
    <property type="evidence" value="ECO:0007669"/>
    <property type="project" value="UniProtKB-UniRule"/>
</dbReference>
<dbReference type="InterPro" id="IPR050090">
    <property type="entry name" value="Tyrosine_recombinase_XerCD"/>
</dbReference>
<dbReference type="SUPFAM" id="SSF56349">
    <property type="entry name" value="DNA breaking-rejoining enzymes"/>
    <property type="match status" value="1"/>
</dbReference>
<dbReference type="Pfam" id="PF00589">
    <property type="entry name" value="Phage_integrase"/>
    <property type="match status" value="1"/>
</dbReference>
<dbReference type="Proteomes" id="UP001163687">
    <property type="component" value="Chromosome"/>
</dbReference>
<dbReference type="InterPro" id="IPR010998">
    <property type="entry name" value="Integrase_recombinase_N"/>
</dbReference>
<evidence type="ECO:0000256" key="3">
    <source>
        <dbReference type="ARBA" id="ARBA00022908"/>
    </source>
</evidence>
<dbReference type="CDD" id="cd01189">
    <property type="entry name" value="INT_ICEBs1_C_like"/>
    <property type="match status" value="1"/>
</dbReference>
<keyword evidence="3" id="KW-0229">DNA integration</keyword>
<dbReference type="InterPro" id="IPR002104">
    <property type="entry name" value="Integrase_catalytic"/>
</dbReference>
<proteinExistence type="inferred from homology"/>
<evidence type="ECO:0000259" key="7">
    <source>
        <dbReference type="PROSITE" id="PS51898"/>
    </source>
</evidence>
<keyword evidence="5" id="KW-0233">DNA recombination</keyword>
<feature type="domain" description="Tyr recombinase" evidence="7">
    <location>
        <begin position="197"/>
        <end position="393"/>
    </location>
</feature>
<dbReference type="InterPro" id="IPR044068">
    <property type="entry name" value="CB"/>
</dbReference>
<evidence type="ECO:0000313" key="10">
    <source>
        <dbReference type="Proteomes" id="UP001163687"/>
    </source>
</evidence>
<gene>
    <name evidence="9" type="ORF">caldi_34080</name>
</gene>
<dbReference type="GO" id="GO:0015074">
    <property type="term" value="P:DNA integration"/>
    <property type="evidence" value="ECO:0007669"/>
    <property type="project" value="UniProtKB-KW"/>
</dbReference>
<comment type="similarity">
    <text evidence="2">Belongs to the 'phage' integrase family.</text>
</comment>
<dbReference type="InterPro" id="IPR004107">
    <property type="entry name" value="Integrase_SAM-like_N"/>
</dbReference>
<dbReference type="EMBL" id="AP025628">
    <property type="protein sequence ID" value="BDG62318.1"/>
    <property type="molecule type" value="Genomic_DNA"/>
</dbReference>
<comment type="function">
    <text evidence="1">Site-specific tyrosine recombinase, which acts by catalyzing the cutting and rejoining of the recombining DNA molecules.</text>
</comment>
<accession>A0AA35CPB4</accession>
<evidence type="ECO:0000256" key="5">
    <source>
        <dbReference type="ARBA" id="ARBA00023172"/>
    </source>
</evidence>
<evidence type="ECO:0000313" key="9">
    <source>
        <dbReference type="EMBL" id="BDG62318.1"/>
    </source>
</evidence>
<dbReference type="PANTHER" id="PTHR30349">
    <property type="entry name" value="PHAGE INTEGRASE-RELATED"/>
    <property type="match status" value="1"/>
</dbReference>
<evidence type="ECO:0000256" key="6">
    <source>
        <dbReference type="PROSITE-ProRule" id="PRU01248"/>
    </source>
</evidence>
<name>A0AA35CPB4_9FIRM</name>
<evidence type="ECO:0000259" key="8">
    <source>
        <dbReference type="PROSITE" id="PS51900"/>
    </source>
</evidence>
<dbReference type="Gene3D" id="1.10.150.130">
    <property type="match status" value="1"/>
</dbReference>
<dbReference type="InterPro" id="IPR013762">
    <property type="entry name" value="Integrase-like_cat_sf"/>
</dbReference>
<sequence length="408" mass="46012">MPRKPAPRKDKAGNGEGSVWYHEKRKRWYCELTIGWEQVIGPDGKPVLDENGVPKTRRKVARFSDPLKTKVVDWKLETLQKIREGTLVEPSRETLGQFLARWLETTVAHEVKATTLQNYQDIVRAYIAPHIGAVPLQKITPPQVQGLYHTLLGAGKSPRTVALVHAVLHKALRQAVEWGLLARNPIDAVKKPRVERKEAAALTPEQVAQFLEAARDDRLHALFTLAVYTGLRQGELFGLRWRDIDLEAGTVTVAQNLQWIGGKPVFSTPKTRTSRRTIDLAEPAVAALKQWRIEQARELLKIGLREPELVFTTEIGTPLNPSNVRNRHLPEILAKAGLPKIRFHDLRHTFVTNMIDAGVDLKTVSELAGHSQVQVTADIYRHVFRRQKKDAVERLGALFTAAQKKNRA</sequence>
<evidence type="ECO:0000256" key="1">
    <source>
        <dbReference type="ARBA" id="ARBA00003283"/>
    </source>
</evidence>
<keyword evidence="10" id="KW-1185">Reference proteome</keyword>
<dbReference type="PROSITE" id="PS51898">
    <property type="entry name" value="TYR_RECOMBINASE"/>
    <property type="match status" value="1"/>
</dbReference>
<feature type="domain" description="Core-binding (CB)" evidence="8">
    <location>
        <begin position="93"/>
        <end position="176"/>
    </location>
</feature>
<dbReference type="PANTHER" id="PTHR30349:SF41">
    <property type="entry name" value="INTEGRASE_RECOMBINASE PROTEIN MJ0367-RELATED"/>
    <property type="match status" value="1"/>
</dbReference>
<dbReference type="PROSITE" id="PS51900">
    <property type="entry name" value="CB"/>
    <property type="match status" value="1"/>
</dbReference>
<keyword evidence="4 6" id="KW-0238">DNA-binding</keyword>
<dbReference type="KEGG" id="cmic:caldi_34080"/>
<dbReference type="InterPro" id="IPR011010">
    <property type="entry name" value="DNA_brk_join_enz"/>
</dbReference>